<comment type="caution">
    <text evidence="2">The sequence shown here is derived from an EMBL/GenBank/DDBJ whole genome shotgun (WGS) entry which is preliminary data.</text>
</comment>
<reference evidence="2" key="2">
    <citation type="submission" date="2021-09" db="EMBL/GenBank/DDBJ databases">
        <authorList>
            <person name="Jia N."/>
            <person name="Wang J."/>
            <person name="Shi W."/>
            <person name="Du L."/>
            <person name="Sun Y."/>
            <person name="Zhan W."/>
            <person name="Jiang J."/>
            <person name="Wang Q."/>
            <person name="Zhang B."/>
            <person name="Ji P."/>
            <person name="Sakyi L.B."/>
            <person name="Cui X."/>
            <person name="Yuan T."/>
            <person name="Jiang B."/>
            <person name="Yang W."/>
            <person name="Lam T.T.-Y."/>
            <person name="Chang Q."/>
            <person name="Ding S."/>
            <person name="Wang X."/>
            <person name="Zhu J."/>
            <person name="Ruan X."/>
            <person name="Zhao L."/>
            <person name="Wei J."/>
            <person name="Que T."/>
            <person name="Du C."/>
            <person name="Cheng J."/>
            <person name="Dai P."/>
            <person name="Han X."/>
            <person name="Huang E."/>
            <person name="Gao Y."/>
            <person name="Liu J."/>
            <person name="Shao H."/>
            <person name="Ye R."/>
            <person name="Li L."/>
            <person name="Wei W."/>
            <person name="Wang X."/>
            <person name="Wang C."/>
            <person name="Huo Q."/>
            <person name="Li W."/>
            <person name="Guo W."/>
            <person name="Chen H."/>
            <person name="Chen S."/>
            <person name="Zhou L."/>
            <person name="Zhou L."/>
            <person name="Ni X."/>
            <person name="Tian J."/>
            <person name="Zhou Y."/>
            <person name="Sheng Y."/>
            <person name="Liu T."/>
            <person name="Pan Y."/>
            <person name="Xia L."/>
            <person name="Li J."/>
            <person name="Zhao F."/>
            <person name="Cao W."/>
        </authorList>
    </citation>
    <scope>NUCLEOTIDE SEQUENCE</scope>
    <source>
        <strain evidence="2">Rsan-2018</strain>
        <tissue evidence="2">Larvae</tissue>
    </source>
</reference>
<sequence>MIPAWRVLPGRGVPSRQLAAGGAAPGAALAPKGALAPGRDSRRYLPGRIEPSRSQRRRHQR</sequence>
<proteinExistence type="predicted"/>
<evidence type="ECO:0000313" key="2">
    <source>
        <dbReference type="EMBL" id="KAH7946628.1"/>
    </source>
</evidence>
<organism evidence="2 3">
    <name type="scientific">Rhipicephalus sanguineus</name>
    <name type="common">Brown dog tick</name>
    <name type="synonym">Ixodes sanguineus</name>
    <dbReference type="NCBI Taxonomy" id="34632"/>
    <lineage>
        <taxon>Eukaryota</taxon>
        <taxon>Metazoa</taxon>
        <taxon>Ecdysozoa</taxon>
        <taxon>Arthropoda</taxon>
        <taxon>Chelicerata</taxon>
        <taxon>Arachnida</taxon>
        <taxon>Acari</taxon>
        <taxon>Parasitiformes</taxon>
        <taxon>Ixodida</taxon>
        <taxon>Ixodoidea</taxon>
        <taxon>Ixodidae</taxon>
        <taxon>Rhipicephalinae</taxon>
        <taxon>Rhipicephalus</taxon>
        <taxon>Rhipicephalus</taxon>
    </lineage>
</organism>
<accession>A0A9D4PM67</accession>
<protein>
    <submittedName>
        <fullName evidence="2">Uncharacterized protein</fullName>
    </submittedName>
</protein>
<feature type="region of interest" description="Disordered" evidence="1">
    <location>
        <begin position="17"/>
        <end position="61"/>
    </location>
</feature>
<gene>
    <name evidence="2" type="ORF">HPB52_002148</name>
</gene>
<keyword evidence="3" id="KW-1185">Reference proteome</keyword>
<evidence type="ECO:0000256" key="1">
    <source>
        <dbReference type="SAM" id="MobiDB-lite"/>
    </source>
</evidence>
<feature type="compositionally biased region" description="Low complexity" evidence="1">
    <location>
        <begin position="18"/>
        <end position="38"/>
    </location>
</feature>
<dbReference type="AlphaFoldDB" id="A0A9D4PM67"/>
<dbReference type="EMBL" id="JABSTV010001252">
    <property type="protein sequence ID" value="KAH7946628.1"/>
    <property type="molecule type" value="Genomic_DNA"/>
</dbReference>
<evidence type="ECO:0000313" key="3">
    <source>
        <dbReference type="Proteomes" id="UP000821837"/>
    </source>
</evidence>
<dbReference type="Proteomes" id="UP000821837">
    <property type="component" value="Chromosome 6"/>
</dbReference>
<name>A0A9D4PM67_RHISA</name>
<reference evidence="2" key="1">
    <citation type="journal article" date="2020" name="Cell">
        <title>Large-Scale Comparative Analyses of Tick Genomes Elucidate Their Genetic Diversity and Vector Capacities.</title>
        <authorList>
            <consortium name="Tick Genome and Microbiome Consortium (TIGMIC)"/>
            <person name="Jia N."/>
            <person name="Wang J."/>
            <person name="Shi W."/>
            <person name="Du L."/>
            <person name="Sun Y."/>
            <person name="Zhan W."/>
            <person name="Jiang J.F."/>
            <person name="Wang Q."/>
            <person name="Zhang B."/>
            <person name="Ji P."/>
            <person name="Bell-Sakyi L."/>
            <person name="Cui X.M."/>
            <person name="Yuan T.T."/>
            <person name="Jiang B.G."/>
            <person name="Yang W.F."/>
            <person name="Lam T.T."/>
            <person name="Chang Q.C."/>
            <person name="Ding S.J."/>
            <person name="Wang X.J."/>
            <person name="Zhu J.G."/>
            <person name="Ruan X.D."/>
            <person name="Zhao L."/>
            <person name="Wei J.T."/>
            <person name="Ye R.Z."/>
            <person name="Que T.C."/>
            <person name="Du C.H."/>
            <person name="Zhou Y.H."/>
            <person name="Cheng J.X."/>
            <person name="Dai P.F."/>
            <person name="Guo W.B."/>
            <person name="Han X.H."/>
            <person name="Huang E.J."/>
            <person name="Li L.F."/>
            <person name="Wei W."/>
            <person name="Gao Y.C."/>
            <person name="Liu J.Z."/>
            <person name="Shao H.Z."/>
            <person name="Wang X."/>
            <person name="Wang C.C."/>
            <person name="Yang T.C."/>
            <person name="Huo Q.B."/>
            <person name="Li W."/>
            <person name="Chen H.Y."/>
            <person name="Chen S.E."/>
            <person name="Zhou L.G."/>
            <person name="Ni X.B."/>
            <person name="Tian J.H."/>
            <person name="Sheng Y."/>
            <person name="Liu T."/>
            <person name="Pan Y.S."/>
            <person name="Xia L.Y."/>
            <person name="Li J."/>
            <person name="Zhao F."/>
            <person name="Cao W.C."/>
        </authorList>
    </citation>
    <scope>NUCLEOTIDE SEQUENCE</scope>
    <source>
        <strain evidence="2">Rsan-2018</strain>
    </source>
</reference>